<feature type="region of interest" description="Disordered" evidence="1">
    <location>
        <begin position="1"/>
        <end position="84"/>
    </location>
</feature>
<keyword evidence="3" id="KW-1185">Reference proteome</keyword>
<feature type="compositionally biased region" description="Basic and acidic residues" evidence="1">
    <location>
        <begin position="58"/>
        <end position="74"/>
    </location>
</feature>
<evidence type="ECO:0000313" key="2">
    <source>
        <dbReference type="EMBL" id="KAF2404797.1"/>
    </source>
</evidence>
<proteinExistence type="predicted"/>
<dbReference type="EMBL" id="ML996688">
    <property type="protein sequence ID" value="KAF2404797.1"/>
    <property type="molecule type" value="Genomic_DNA"/>
</dbReference>
<accession>A0A6G1I9S6</accession>
<feature type="compositionally biased region" description="Basic and acidic residues" evidence="1">
    <location>
        <begin position="16"/>
        <end position="33"/>
    </location>
</feature>
<feature type="region of interest" description="Disordered" evidence="1">
    <location>
        <begin position="593"/>
        <end position="615"/>
    </location>
</feature>
<reference evidence="2" key="1">
    <citation type="journal article" date="2020" name="Stud. Mycol.">
        <title>101 Dothideomycetes genomes: a test case for predicting lifestyles and emergence of pathogens.</title>
        <authorList>
            <person name="Haridas S."/>
            <person name="Albert R."/>
            <person name="Binder M."/>
            <person name="Bloem J."/>
            <person name="Labutti K."/>
            <person name="Salamov A."/>
            <person name="Andreopoulos B."/>
            <person name="Baker S."/>
            <person name="Barry K."/>
            <person name="Bills G."/>
            <person name="Bluhm B."/>
            <person name="Cannon C."/>
            <person name="Castanera R."/>
            <person name="Culley D."/>
            <person name="Daum C."/>
            <person name="Ezra D."/>
            <person name="Gonzalez J."/>
            <person name="Henrissat B."/>
            <person name="Kuo A."/>
            <person name="Liang C."/>
            <person name="Lipzen A."/>
            <person name="Lutzoni F."/>
            <person name="Magnuson J."/>
            <person name="Mondo S."/>
            <person name="Nolan M."/>
            <person name="Ohm R."/>
            <person name="Pangilinan J."/>
            <person name="Park H.-J."/>
            <person name="Ramirez L."/>
            <person name="Alfaro M."/>
            <person name="Sun H."/>
            <person name="Tritt A."/>
            <person name="Yoshinaga Y."/>
            <person name="Zwiers L.-H."/>
            <person name="Turgeon B."/>
            <person name="Goodwin S."/>
            <person name="Spatafora J."/>
            <person name="Crous P."/>
            <person name="Grigoriev I."/>
        </authorList>
    </citation>
    <scope>NUCLEOTIDE SEQUENCE</scope>
    <source>
        <strain evidence="2">CBS 262.69</strain>
    </source>
</reference>
<protein>
    <submittedName>
        <fullName evidence="2">Uncharacterized protein</fullName>
    </submittedName>
</protein>
<feature type="compositionally biased region" description="Low complexity" evidence="1">
    <location>
        <begin position="497"/>
        <end position="524"/>
    </location>
</feature>
<gene>
    <name evidence="2" type="ORF">EJ06DRAFT_526861</name>
</gene>
<evidence type="ECO:0000256" key="1">
    <source>
        <dbReference type="SAM" id="MobiDB-lite"/>
    </source>
</evidence>
<feature type="region of interest" description="Disordered" evidence="1">
    <location>
        <begin position="851"/>
        <end position="887"/>
    </location>
</feature>
<evidence type="ECO:0000313" key="3">
    <source>
        <dbReference type="Proteomes" id="UP000799640"/>
    </source>
</evidence>
<dbReference type="AlphaFoldDB" id="A0A6G1I9S6"/>
<dbReference type="Proteomes" id="UP000799640">
    <property type="component" value="Unassembled WGS sequence"/>
</dbReference>
<feature type="region of interest" description="Disordered" evidence="1">
    <location>
        <begin position="497"/>
        <end position="527"/>
    </location>
</feature>
<name>A0A6G1I9S6_9PEZI</name>
<organism evidence="2 3">
    <name type="scientific">Trichodelitschia bisporula</name>
    <dbReference type="NCBI Taxonomy" id="703511"/>
    <lineage>
        <taxon>Eukaryota</taxon>
        <taxon>Fungi</taxon>
        <taxon>Dikarya</taxon>
        <taxon>Ascomycota</taxon>
        <taxon>Pezizomycotina</taxon>
        <taxon>Dothideomycetes</taxon>
        <taxon>Dothideomycetes incertae sedis</taxon>
        <taxon>Phaeotrichales</taxon>
        <taxon>Phaeotrichaceae</taxon>
        <taxon>Trichodelitschia</taxon>
    </lineage>
</organism>
<sequence length="943" mass="101663">MVVPDEKDKAKKPKHKSDDKKPPVDGLSRRGVEGEEVEGEAERLIPVSGHIAPMYVPDKNDKPWHPKHKDDGKQPPEPGTPWQAKRDALLSSAGSTSADTERQVEASTLERRQVWTSEIRYCYPEGYNPEKDVSFKFEGYCVHPETEARLPALHNISTACPQERMVPFQPQPVNPVNQCYPREKCCVRDSVLAKLKAEAGSAPAPQSVQNPVAQAADSDRGIRAVERQDQTPSSAFEKRPCRGALNGYAIPGYCVTTVTGAEYPGQPEAETCPPMDIWAPWATDAEQCGPGESCCARFPDDLKRAVRAPRSVQEKRRCTADLGDTAAGYCIDPLTEAADPAGDEVCDRKFWYPPNSDTNGCTAGQKCCVKLARRAESSISLTSFSKTTVTGTWATSGAWSNATRTYSWWGTAGYTTTSSKLSRRAESSSISPITFSKTKLTSKYATFSTLPNTTYTWTGPSVYTTTTTTTSSKITTLTTTGTSTYTSIATAITTASSKPATGTTSSKSTTGTTTSTTTGTTAAGNGLTFTIPRRAESSSISSITFSKTTLASKWANTTYSWTGPSVYTTTTTTTSSKLTTLTTTGTSTYTSLTTATTTTGSKPTTGTTTPGNGLTFTIPRRAETSSMSSKLTTLTTTGTTTYTTTLTTSIAASYSPLPCRALVWEFPPNEMRGTCAPPTQSGCPNGRFFHEMQESGHSICADAGLRCCVPFVAPTGAEPALCTIRKAWGLDPRGHCADPFTKEGCGSEVFQPHDGCPAKYMGCCPEKSGVGEGRAYTMKDGRKVPSRGVAPAVVVAAEFPLRKWEKEGKMGMEMGEMGMEEKVLAARATGTVTTTAMKTKQIVETAMPMPTGNETWLLGRESDSDDSDDSDSDDEHEGRRCLARRRHQSAKGQKKGFCVEKGKEDECWTKKKTPLLREGHEVRPVWGGDWKCLAEGMLCCVKG</sequence>
<feature type="compositionally biased region" description="Acidic residues" evidence="1">
    <location>
        <begin position="863"/>
        <end position="875"/>
    </location>
</feature>